<dbReference type="PROSITE" id="PS50801">
    <property type="entry name" value="STAS"/>
    <property type="match status" value="1"/>
</dbReference>
<reference evidence="2 3" key="1">
    <citation type="submission" date="2019-02" db="EMBL/GenBank/DDBJ databases">
        <title>Deep-cultivation of Planctomycetes and their phenomic and genomic characterization uncovers novel biology.</title>
        <authorList>
            <person name="Wiegand S."/>
            <person name="Jogler M."/>
            <person name="Boedeker C."/>
            <person name="Pinto D."/>
            <person name="Vollmers J."/>
            <person name="Rivas-Marin E."/>
            <person name="Kohn T."/>
            <person name="Peeters S.H."/>
            <person name="Heuer A."/>
            <person name="Rast P."/>
            <person name="Oberbeckmann S."/>
            <person name="Bunk B."/>
            <person name="Jeske O."/>
            <person name="Meyerdierks A."/>
            <person name="Storesund J.E."/>
            <person name="Kallscheuer N."/>
            <person name="Luecker S."/>
            <person name="Lage O.M."/>
            <person name="Pohl T."/>
            <person name="Merkel B.J."/>
            <person name="Hornburger P."/>
            <person name="Mueller R.-W."/>
            <person name="Bruemmer F."/>
            <person name="Labrenz M."/>
            <person name="Spormann A.M."/>
            <person name="Op den Camp H."/>
            <person name="Overmann J."/>
            <person name="Amann R."/>
            <person name="Jetten M.S.M."/>
            <person name="Mascher T."/>
            <person name="Medema M.H."/>
            <person name="Devos D.P."/>
            <person name="Kaster A.-K."/>
            <person name="Ovreas L."/>
            <person name="Rohde M."/>
            <person name="Galperin M.Y."/>
            <person name="Jogler C."/>
        </authorList>
    </citation>
    <scope>NUCLEOTIDE SEQUENCE [LARGE SCALE GENOMIC DNA]</scope>
    <source>
        <strain evidence="2 3">HG66A1</strain>
    </source>
</reference>
<sequence>MSDKFEIFEVEVIAPNLIVIPQGSALQFLYNNIQIESNKILTLLNAPEISNVIIDLNRVEYLDSIIISCLTRLLQQAKQSGGEAVFCNACDNMQYILQSIKLGTLWPLFDTREEAILSLSSN</sequence>
<name>A0A517PLD0_9PLAN</name>
<dbReference type="Gene3D" id="3.30.750.24">
    <property type="entry name" value="STAS domain"/>
    <property type="match status" value="1"/>
</dbReference>
<evidence type="ECO:0000313" key="2">
    <source>
        <dbReference type="EMBL" id="QDT20172.1"/>
    </source>
</evidence>
<evidence type="ECO:0000313" key="3">
    <source>
        <dbReference type="Proteomes" id="UP000320421"/>
    </source>
</evidence>
<evidence type="ECO:0000259" key="1">
    <source>
        <dbReference type="PROSITE" id="PS50801"/>
    </source>
</evidence>
<dbReference type="SUPFAM" id="SSF52091">
    <property type="entry name" value="SpoIIaa-like"/>
    <property type="match status" value="1"/>
</dbReference>
<dbReference type="Pfam" id="PF01740">
    <property type="entry name" value="STAS"/>
    <property type="match status" value="1"/>
</dbReference>
<dbReference type="OrthoDB" id="280386at2"/>
<dbReference type="InterPro" id="IPR036513">
    <property type="entry name" value="STAS_dom_sf"/>
</dbReference>
<dbReference type="CDD" id="cd07043">
    <property type="entry name" value="STAS_anti-anti-sigma_factors"/>
    <property type="match status" value="1"/>
</dbReference>
<accession>A0A517PLD0</accession>
<dbReference type="AlphaFoldDB" id="A0A517PLD0"/>
<gene>
    <name evidence="2" type="ORF">HG66A1_19570</name>
</gene>
<keyword evidence="3" id="KW-1185">Reference proteome</keyword>
<dbReference type="Proteomes" id="UP000320421">
    <property type="component" value="Chromosome"/>
</dbReference>
<protein>
    <submittedName>
        <fullName evidence="2">STAS domain protein</fullName>
    </submittedName>
</protein>
<dbReference type="InterPro" id="IPR002645">
    <property type="entry name" value="STAS_dom"/>
</dbReference>
<organism evidence="2 3">
    <name type="scientific">Gimesia chilikensis</name>
    <dbReference type="NCBI Taxonomy" id="2605989"/>
    <lineage>
        <taxon>Bacteria</taxon>
        <taxon>Pseudomonadati</taxon>
        <taxon>Planctomycetota</taxon>
        <taxon>Planctomycetia</taxon>
        <taxon>Planctomycetales</taxon>
        <taxon>Planctomycetaceae</taxon>
        <taxon>Gimesia</taxon>
    </lineage>
</organism>
<proteinExistence type="predicted"/>
<feature type="domain" description="STAS" evidence="1">
    <location>
        <begin position="1"/>
        <end position="119"/>
    </location>
</feature>
<dbReference type="RefSeq" id="WP_145182635.1">
    <property type="nucleotide sequence ID" value="NZ_CP036266.1"/>
</dbReference>
<dbReference type="EMBL" id="CP036266">
    <property type="protein sequence ID" value="QDT20172.1"/>
    <property type="molecule type" value="Genomic_DNA"/>
</dbReference>